<dbReference type="STRING" id="1134406.ADN00_14905"/>
<dbReference type="EMBL" id="LGCL01000036">
    <property type="protein sequence ID" value="KPL73077.1"/>
    <property type="molecule type" value="Genomic_DNA"/>
</dbReference>
<accession>A0A0P6X1E7</accession>
<dbReference type="RefSeq" id="WP_075063828.1">
    <property type="nucleotide sequence ID" value="NZ_LGCL01000036.1"/>
</dbReference>
<dbReference type="AlphaFoldDB" id="A0A0P6X1E7"/>
<evidence type="ECO:0000259" key="1">
    <source>
        <dbReference type="Pfam" id="PF04016"/>
    </source>
</evidence>
<dbReference type="OrthoDB" id="9806942at2"/>
<gene>
    <name evidence="3" type="ORF">ADN00_14905</name>
</gene>
<organism evidence="3 4">
    <name type="scientific">Ornatilinea apprima</name>
    <dbReference type="NCBI Taxonomy" id="1134406"/>
    <lineage>
        <taxon>Bacteria</taxon>
        <taxon>Bacillati</taxon>
        <taxon>Chloroflexota</taxon>
        <taxon>Anaerolineae</taxon>
        <taxon>Anaerolineales</taxon>
        <taxon>Anaerolineaceae</taxon>
        <taxon>Ornatilinea</taxon>
    </lineage>
</organism>
<name>A0A0P6X1E7_9CHLR</name>
<dbReference type="InterPro" id="IPR025251">
    <property type="entry name" value="DUF4213"/>
</dbReference>
<sequence length="250" mass="27480">MEAIRQLIQTLRPAEIDDVRIGLHWIGVTARAQGRLTCGLASTVPASHDHHSDFDVPEAGRLSLLSGLELAEWALSDHPIRTGIGLAAINAMVDPCPELWEDINAEQVILRYAEQGPVGLLGRFPFIPRLREKVKQLYVFELNPQPGEYGTDDMKTILPDCAVVAITGMTLVNHTFEKVISCRSPDSISLVMGPTTPVSPVLFDYGIDLISGTVVEKIEPVMRCLIQGGAYRQLHQAGTRLVTIQSPRLR</sequence>
<evidence type="ECO:0000313" key="3">
    <source>
        <dbReference type="EMBL" id="KPL73077.1"/>
    </source>
</evidence>
<proteinExistence type="predicted"/>
<dbReference type="Gene3D" id="3.40.50.11590">
    <property type="match status" value="1"/>
</dbReference>
<evidence type="ECO:0000259" key="2">
    <source>
        <dbReference type="Pfam" id="PF13938"/>
    </source>
</evidence>
<keyword evidence="4" id="KW-1185">Reference proteome</keyword>
<dbReference type="Pfam" id="PF04016">
    <property type="entry name" value="DUF364"/>
    <property type="match status" value="1"/>
</dbReference>
<comment type="caution">
    <text evidence="3">The sequence shown here is derived from an EMBL/GenBank/DDBJ whole genome shotgun (WGS) entry which is preliminary data.</text>
</comment>
<dbReference type="Gene3D" id="3.30.390.100">
    <property type="match status" value="1"/>
</dbReference>
<evidence type="ECO:0008006" key="5">
    <source>
        <dbReference type="Google" id="ProtNLM"/>
    </source>
</evidence>
<dbReference type="Pfam" id="PF13938">
    <property type="entry name" value="DUF4213"/>
    <property type="match status" value="1"/>
</dbReference>
<dbReference type="Proteomes" id="UP000050417">
    <property type="component" value="Unassembled WGS sequence"/>
</dbReference>
<dbReference type="InterPro" id="IPR007161">
    <property type="entry name" value="DUF364"/>
</dbReference>
<feature type="domain" description="Putative heavy-metal chelation" evidence="1">
    <location>
        <begin position="110"/>
        <end position="238"/>
    </location>
</feature>
<reference evidence="3 4" key="1">
    <citation type="submission" date="2015-07" db="EMBL/GenBank/DDBJ databases">
        <title>Genome sequence of Ornatilinea apprima DSM 23815.</title>
        <authorList>
            <person name="Hemp J."/>
            <person name="Ward L.M."/>
            <person name="Pace L.A."/>
            <person name="Fischer W.W."/>
        </authorList>
    </citation>
    <scope>NUCLEOTIDE SEQUENCE [LARGE SCALE GENOMIC DNA]</scope>
    <source>
        <strain evidence="3 4">P3M-1</strain>
    </source>
</reference>
<protein>
    <recommendedName>
        <fullName evidence="5">Heavy-metal chelation domain-containing protein</fullName>
    </recommendedName>
</protein>
<feature type="domain" description="DUF4213" evidence="2">
    <location>
        <begin position="5"/>
        <end position="92"/>
    </location>
</feature>
<dbReference type="SUPFAM" id="SSF159713">
    <property type="entry name" value="Dhaf3308-like"/>
    <property type="match status" value="1"/>
</dbReference>
<evidence type="ECO:0000313" key="4">
    <source>
        <dbReference type="Proteomes" id="UP000050417"/>
    </source>
</evidence>